<protein>
    <recommendedName>
        <fullName evidence="2">DUF1985 domain-containing protein</fullName>
    </recommendedName>
</protein>
<sequence>MASAEPSVQPIVEPSDRPTNMPKVSAKDIKSLKLILSEEQHFSCKISIQSNFKEICNLIKENLNRRELERFRETQFGHLLDVPDHYQHSSQLMWFFILRQIETNKDKELWMLVNGTPMRFSMEEYALITGLNFAPGPDKWRLDMARNNNRLRDKYFGVNKRISVHDLKKKLADMGPWEDDDKLKIALILFLVGVLRAQRYKSSIDIGLMGIVDDIDLFDSCDWGVKTYEYTLNSLRKDIVDKADALKRKCRARGSSMSYTFGGFVHAFQTWAYEMVPAVANKFAIRRDGNVLPRMLRWKTRTWNDKNSPTYREIEEIFRGDQSLLVPTEEEKSLMYMSCAIMLNDYADPIIDRLARNLRSAAVIRQAEAVCSTPSTNPAERDDETPSMAHFAVPPPPPMTVRDGASPPQEPPITAEPIESLNQCSQDFDERLPQMESRLMSQIAAQMAQNAAQIERISTQMEARLLVQISQVESRLMALVAHTNVGCHTPDDRAAADQDHIGGDASIRPVELGDSTNYQMSEEVDPRNPPTRINDDDHVPEEGGVLEEVMSEIDGRPFKMRKCSVENMKSAALVDLTNEENVVENGSNFHGIETPGLELEARISRLEIAIRKLKRARFSH</sequence>
<evidence type="ECO:0000313" key="3">
    <source>
        <dbReference type="EMBL" id="GMN63945.1"/>
    </source>
</evidence>
<dbReference type="Pfam" id="PF09331">
    <property type="entry name" value="DUF1985"/>
    <property type="match status" value="1"/>
</dbReference>
<proteinExistence type="predicted"/>
<dbReference type="PANTHER" id="PTHR48449:SF1">
    <property type="entry name" value="DUF1985 DOMAIN-CONTAINING PROTEIN"/>
    <property type="match status" value="1"/>
</dbReference>
<evidence type="ECO:0000256" key="1">
    <source>
        <dbReference type="SAM" id="MobiDB-lite"/>
    </source>
</evidence>
<evidence type="ECO:0000259" key="2">
    <source>
        <dbReference type="Pfam" id="PF09331"/>
    </source>
</evidence>
<feature type="region of interest" description="Disordered" evidence="1">
    <location>
        <begin position="1"/>
        <end position="23"/>
    </location>
</feature>
<dbReference type="PANTHER" id="PTHR48449">
    <property type="entry name" value="DUF1985 DOMAIN-CONTAINING PROTEIN"/>
    <property type="match status" value="1"/>
</dbReference>
<feature type="region of interest" description="Disordered" evidence="1">
    <location>
        <begin position="521"/>
        <end position="540"/>
    </location>
</feature>
<comment type="caution">
    <text evidence="3">The sequence shown here is derived from an EMBL/GenBank/DDBJ whole genome shotgun (WGS) entry which is preliminary data.</text>
</comment>
<gene>
    <name evidence="3" type="ORF">TIFTF001_033010</name>
</gene>
<dbReference type="Proteomes" id="UP001187192">
    <property type="component" value="Unassembled WGS sequence"/>
</dbReference>
<name>A0AA88DXR4_FICCA</name>
<reference evidence="3" key="1">
    <citation type="submission" date="2023-07" db="EMBL/GenBank/DDBJ databases">
        <title>draft genome sequence of fig (Ficus carica).</title>
        <authorList>
            <person name="Takahashi T."/>
            <person name="Nishimura K."/>
        </authorList>
    </citation>
    <scope>NUCLEOTIDE SEQUENCE</scope>
</reference>
<dbReference type="InterPro" id="IPR015410">
    <property type="entry name" value="DUF1985"/>
</dbReference>
<organism evidence="3 4">
    <name type="scientific">Ficus carica</name>
    <name type="common">Common fig</name>
    <dbReference type="NCBI Taxonomy" id="3494"/>
    <lineage>
        <taxon>Eukaryota</taxon>
        <taxon>Viridiplantae</taxon>
        <taxon>Streptophyta</taxon>
        <taxon>Embryophyta</taxon>
        <taxon>Tracheophyta</taxon>
        <taxon>Spermatophyta</taxon>
        <taxon>Magnoliopsida</taxon>
        <taxon>eudicotyledons</taxon>
        <taxon>Gunneridae</taxon>
        <taxon>Pentapetalae</taxon>
        <taxon>rosids</taxon>
        <taxon>fabids</taxon>
        <taxon>Rosales</taxon>
        <taxon>Moraceae</taxon>
        <taxon>Ficeae</taxon>
        <taxon>Ficus</taxon>
    </lineage>
</organism>
<evidence type="ECO:0000313" key="4">
    <source>
        <dbReference type="Proteomes" id="UP001187192"/>
    </source>
</evidence>
<dbReference type="EMBL" id="BTGU01000163">
    <property type="protein sequence ID" value="GMN63945.1"/>
    <property type="molecule type" value="Genomic_DNA"/>
</dbReference>
<keyword evidence="4" id="KW-1185">Reference proteome</keyword>
<dbReference type="AlphaFoldDB" id="A0AA88DXR4"/>
<accession>A0AA88DXR4</accession>
<feature type="domain" description="DUF1985" evidence="2">
    <location>
        <begin position="98"/>
        <end position="233"/>
    </location>
</feature>